<keyword evidence="2" id="KW-1185">Reference proteome</keyword>
<gene>
    <name evidence="1" type="ORF">CA54_23280</name>
</gene>
<dbReference type="Proteomes" id="UP000320735">
    <property type="component" value="Unassembled WGS sequence"/>
</dbReference>
<comment type="caution">
    <text evidence="1">The sequence shown here is derived from an EMBL/GenBank/DDBJ whole genome shotgun (WGS) entry which is preliminary data.</text>
</comment>
<name>A0A5C6BMW9_9PLAN</name>
<protein>
    <submittedName>
        <fullName evidence="1">Uncharacterized protein</fullName>
    </submittedName>
</protein>
<proteinExistence type="predicted"/>
<accession>A0A5C6BMW9</accession>
<sequence length="54" mass="5873">MEPLEDIGRDFADSARTPGGLCSWKVTLLESNTAWLLRMKAALGTSVSGNYTLQ</sequence>
<organism evidence="1 2">
    <name type="scientific">Symmachiella macrocystis</name>
    <dbReference type="NCBI Taxonomy" id="2527985"/>
    <lineage>
        <taxon>Bacteria</taxon>
        <taxon>Pseudomonadati</taxon>
        <taxon>Planctomycetota</taxon>
        <taxon>Planctomycetia</taxon>
        <taxon>Planctomycetales</taxon>
        <taxon>Planctomycetaceae</taxon>
        <taxon>Symmachiella</taxon>
    </lineage>
</organism>
<evidence type="ECO:0000313" key="1">
    <source>
        <dbReference type="EMBL" id="TWU13493.1"/>
    </source>
</evidence>
<evidence type="ECO:0000313" key="2">
    <source>
        <dbReference type="Proteomes" id="UP000320735"/>
    </source>
</evidence>
<reference evidence="1 2" key="1">
    <citation type="submission" date="2019-02" db="EMBL/GenBank/DDBJ databases">
        <title>Deep-cultivation of Planctomycetes and their phenomic and genomic characterization uncovers novel biology.</title>
        <authorList>
            <person name="Wiegand S."/>
            <person name="Jogler M."/>
            <person name="Boedeker C."/>
            <person name="Pinto D."/>
            <person name="Vollmers J."/>
            <person name="Rivas-Marin E."/>
            <person name="Kohn T."/>
            <person name="Peeters S.H."/>
            <person name="Heuer A."/>
            <person name="Rast P."/>
            <person name="Oberbeckmann S."/>
            <person name="Bunk B."/>
            <person name="Jeske O."/>
            <person name="Meyerdierks A."/>
            <person name="Storesund J.E."/>
            <person name="Kallscheuer N."/>
            <person name="Luecker S."/>
            <person name="Lage O.M."/>
            <person name="Pohl T."/>
            <person name="Merkel B.J."/>
            <person name="Hornburger P."/>
            <person name="Mueller R.-W."/>
            <person name="Bruemmer F."/>
            <person name="Labrenz M."/>
            <person name="Spormann A.M."/>
            <person name="Op Den Camp H."/>
            <person name="Overmann J."/>
            <person name="Amann R."/>
            <person name="Jetten M.S.M."/>
            <person name="Mascher T."/>
            <person name="Medema M.H."/>
            <person name="Devos D.P."/>
            <person name="Kaster A.-K."/>
            <person name="Ovreas L."/>
            <person name="Rohde M."/>
            <person name="Galperin M.Y."/>
            <person name="Jogler C."/>
        </authorList>
    </citation>
    <scope>NUCLEOTIDE SEQUENCE [LARGE SCALE GENOMIC DNA]</scope>
    <source>
        <strain evidence="1 2">CA54</strain>
    </source>
</reference>
<dbReference type="AlphaFoldDB" id="A0A5C6BMW9"/>
<dbReference type="EMBL" id="SJPP01000001">
    <property type="protein sequence ID" value="TWU13493.1"/>
    <property type="molecule type" value="Genomic_DNA"/>
</dbReference>